<evidence type="ECO:0000259" key="2">
    <source>
        <dbReference type="Pfam" id="PF07883"/>
    </source>
</evidence>
<dbReference type="InterPro" id="IPR013096">
    <property type="entry name" value="Cupin_2"/>
</dbReference>
<dbReference type="SUPFAM" id="SSF51182">
    <property type="entry name" value="RmlC-like cupins"/>
    <property type="match status" value="1"/>
</dbReference>
<protein>
    <submittedName>
        <fullName evidence="3">Cupin domain-containing protein</fullName>
    </submittedName>
</protein>
<dbReference type="PANTHER" id="PTHR40112">
    <property type="entry name" value="H2HPP ISOMERASE"/>
    <property type="match status" value="1"/>
</dbReference>
<dbReference type="OrthoDB" id="114121at2157"/>
<organism evidence="3 4">
    <name type="scientific">Natronomonas salsuginis</name>
    <dbReference type="NCBI Taxonomy" id="2217661"/>
    <lineage>
        <taxon>Archaea</taxon>
        <taxon>Methanobacteriati</taxon>
        <taxon>Methanobacteriota</taxon>
        <taxon>Stenosarchaea group</taxon>
        <taxon>Halobacteria</taxon>
        <taxon>Halobacteriales</taxon>
        <taxon>Natronomonadaceae</taxon>
        <taxon>Natronomonas</taxon>
    </lineage>
</organism>
<proteinExistence type="predicted"/>
<accession>A0A4U5JDY2</accession>
<sequence length="112" mass="12280">MDRVRSSDVDAAEPVEDVSLELLSSGERTSMQHFEIEPGATVPEHSHHHEQTGFVYEGELTFVSEGEEVVIEAGDSFCIPSDESHSAKNTGDVPVRGIDVFSPPRTDPNWAE</sequence>
<comment type="caution">
    <text evidence="3">The sequence shown here is derived from an EMBL/GenBank/DDBJ whole genome shotgun (WGS) entry which is preliminary data.</text>
</comment>
<dbReference type="InterPro" id="IPR052535">
    <property type="entry name" value="Bacilysin_H2HPP_isomerase"/>
</dbReference>
<name>A0A4U5JDY2_9EURY</name>
<dbReference type="Pfam" id="PF07883">
    <property type="entry name" value="Cupin_2"/>
    <property type="match status" value="1"/>
</dbReference>
<feature type="region of interest" description="Disordered" evidence="1">
    <location>
        <begin position="78"/>
        <end position="112"/>
    </location>
</feature>
<dbReference type="Gene3D" id="2.60.120.10">
    <property type="entry name" value="Jelly Rolls"/>
    <property type="match status" value="1"/>
</dbReference>
<evidence type="ECO:0000313" key="4">
    <source>
        <dbReference type="Proteomes" id="UP000308037"/>
    </source>
</evidence>
<evidence type="ECO:0000313" key="3">
    <source>
        <dbReference type="EMBL" id="TKR27542.1"/>
    </source>
</evidence>
<gene>
    <name evidence="3" type="ORF">DM868_00130</name>
</gene>
<evidence type="ECO:0000256" key="1">
    <source>
        <dbReference type="SAM" id="MobiDB-lite"/>
    </source>
</evidence>
<feature type="domain" description="Cupin type-2" evidence="2">
    <location>
        <begin position="33"/>
        <end position="101"/>
    </location>
</feature>
<dbReference type="InterPro" id="IPR011051">
    <property type="entry name" value="RmlC_Cupin_sf"/>
</dbReference>
<dbReference type="InterPro" id="IPR014710">
    <property type="entry name" value="RmlC-like_jellyroll"/>
</dbReference>
<keyword evidence="4" id="KW-1185">Reference proteome</keyword>
<dbReference type="CDD" id="cd02238">
    <property type="entry name" value="cupin_KdgF"/>
    <property type="match status" value="1"/>
</dbReference>
<reference evidence="3 4" key="1">
    <citation type="submission" date="2019-04" db="EMBL/GenBank/DDBJ databases">
        <title>Natronomonas sp. F20-122 a newhaloarchaeon isolated from a saline saltern of Isla Bacuta, Huelva, Spain.</title>
        <authorList>
            <person name="Duran-Viseras A."/>
            <person name="Sanchez-Porro C."/>
            <person name="Ventosa A."/>
        </authorList>
    </citation>
    <scope>NUCLEOTIDE SEQUENCE [LARGE SCALE GENOMIC DNA]</scope>
    <source>
        <strain evidence="3 4">F20-122</strain>
    </source>
</reference>
<dbReference type="RefSeq" id="WP_137274805.1">
    <property type="nucleotide sequence ID" value="NZ_QKNX01000001.1"/>
</dbReference>
<dbReference type="AlphaFoldDB" id="A0A4U5JDY2"/>
<dbReference type="PANTHER" id="PTHR40112:SF1">
    <property type="entry name" value="H2HPP ISOMERASE"/>
    <property type="match status" value="1"/>
</dbReference>
<dbReference type="Proteomes" id="UP000308037">
    <property type="component" value="Unassembled WGS sequence"/>
</dbReference>
<dbReference type="EMBL" id="QKNX01000001">
    <property type="protein sequence ID" value="TKR27542.1"/>
    <property type="molecule type" value="Genomic_DNA"/>
</dbReference>